<keyword evidence="4 6" id="KW-0464">Manganese</keyword>
<proteinExistence type="inferred from homology"/>
<evidence type="ECO:0000256" key="2">
    <source>
        <dbReference type="ARBA" id="ARBA00012782"/>
    </source>
</evidence>
<dbReference type="Gene3D" id="2.30.40.10">
    <property type="entry name" value="Urease, subunit C, domain 1"/>
    <property type="match status" value="1"/>
</dbReference>
<dbReference type="Pfam" id="PF13382">
    <property type="entry name" value="Adenine_deam_C"/>
    <property type="match status" value="1"/>
</dbReference>
<dbReference type="InterPro" id="IPR032466">
    <property type="entry name" value="Metal_Hydrolase"/>
</dbReference>
<dbReference type="InterPro" id="IPR006680">
    <property type="entry name" value="Amidohydro-rel"/>
</dbReference>
<dbReference type="EC" id="3.5.4.2" evidence="2 6"/>
<evidence type="ECO:0000256" key="5">
    <source>
        <dbReference type="ARBA" id="ARBA00047720"/>
    </source>
</evidence>
<gene>
    <name evidence="9" type="primary">adeC</name>
    <name evidence="6" type="synonym">ade</name>
    <name evidence="9" type="ORF">GCM10010885_23220</name>
</gene>
<dbReference type="Pfam" id="PF01979">
    <property type="entry name" value="Amidohydro_1"/>
    <property type="match status" value="1"/>
</dbReference>
<dbReference type="PANTHER" id="PTHR11113">
    <property type="entry name" value="N-ACETYLGLUCOSAMINE-6-PHOSPHATE DEACETYLASE"/>
    <property type="match status" value="1"/>
</dbReference>
<dbReference type="HAMAP" id="MF_01518">
    <property type="entry name" value="Adenine_deamin"/>
    <property type="match status" value="1"/>
</dbReference>
<comment type="catalytic activity">
    <reaction evidence="5 6">
        <text>adenine + H2O + H(+) = hypoxanthine + NH4(+)</text>
        <dbReference type="Rhea" id="RHEA:23688"/>
        <dbReference type="ChEBI" id="CHEBI:15377"/>
        <dbReference type="ChEBI" id="CHEBI:15378"/>
        <dbReference type="ChEBI" id="CHEBI:16708"/>
        <dbReference type="ChEBI" id="CHEBI:17368"/>
        <dbReference type="ChEBI" id="CHEBI:28938"/>
        <dbReference type="EC" id="3.5.4.2"/>
    </reaction>
</comment>
<name>A0A917KIS5_9BACL</name>
<protein>
    <recommendedName>
        <fullName evidence="2 6">Adenine deaminase</fullName>
        <shortName evidence="6">Adenase</shortName>
        <shortName evidence="6">Adenine aminase</shortName>
        <ecNumber evidence="2 6">3.5.4.2</ecNumber>
    </recommendedName>
</protein>
<dbReference type="GO" id="GO:0000034">
    <property type="term" value="F:adenine deaminase activity"/>
    <property type="evidence" value="ECO:0007669"/>
    <property type="project" value="UniProtKB-UniRule"/>
</dbReference>
<evidence type="ECO:0000256" key="4">
    <source>
        <dbReference type="ARBA" id="ARBA00023211"/>
    </source>
</evidence>
<keyword evidence="3 6" id="KW-0378">Hydrolase</keyword>
<dbReference type="InterPro" id="IPR026912">
    <property type="entry name" value="Adenine_deam_C"/>
</dbReference>
<comment type="similarity">
    <text evidence="1 6">Belongs to the metallo-dependent hydrolases superfamily. Adenine deaminase family.</text>
</comment>
<feature type="domain" description="Amidohydrolase-related" evidence="7">
    <location>
        <begin position="70"/>
        <end position="357"/>
    </location>
</feature>
<dbReference type="InterPro" id="IPR006679">
    <property type="entry name" value="Adenine_deam"/>
</dbReference>
<feature type="domain" description="Adenine deaminase C-terminal" evidence="8">
    <location>
        <begin position="417"/>
        <end position="578"/>
    </location>
</feature>
<dbReference type="SUPFAM" id="SSF51338">
    <property type="entry name" value="Composite domain of metallo-dependent hydrolases"/>
    <property type="match status" value="1"/>
</dbReference>
<comment type="cofactor">
    <cofactor evidence="6">
        <name>Mn(2+)</name>
        <dbReference type="ChEBI" id="CHEBI:29035"/>
    </cofactor>
</comment>
<dbReference type="SUPFAM" id="SSF51556">
    <property type="entry name" value="Metallo-dependent hydrolases"/>
    <property type="match status" value="1"/>
</dbReference>
<evidence type="ECO:0000256" key="3">
    <source>
        <dbReference type="ARBA" id="ARBA00022801"/>
    </source>
</evidence>
<organism evidence="9 10">
    <name type="scientific">Alicyclobacillus cellulosilyticus</name>
    <dbReference type="NCBI Taxonomy" id="1003997"/>
    <lineage>
        <taxon>Bacteria</taxon>
        <taxon>Bacillati</taxon>
        <taxon>Bacillota</taxon>
        <taxon>Bacilli</taxon>
        <taxon>Bacillales</taxon>
        <taxon>Alicyclobacillaceae</taxon>
        <taxon>Alicyclobacillus</taxon>
    </lineage>
</organism>
<dbReference type="GO" id="GO:0006146">
    <property type="term" value="P:adenine catabolic process"/>
    <property type="evidence" value="ECO:0007669"/>
    <property type="project" value="InterPro"/>
</dbReference>
<evidence type="ECO:0000256" key="6">
    <source>
        <dbReference type="HAMAP-Rule" id="MF_01518"/>
    </source>
</evidence>
<sequence length="587" mass="63988">MRTVQELETQLRTARGLEPADLALINVKWVNVHSEEILPGAVYVKAGRIVAFHQNHCLESITTVDCQGRYVVPGFIDGHVHIEPTLLTPQALSEVIVPHGTTTLLADGMEIANVAGVRGLRALLEQSIGKVPYNLWLQVPSRVPTAPGLETTGATLGVTEVRELLTEDYAVSCGELDPSKVLQIQREYLEKVMFAQAVGKIANGHAIGLDWTQMNVYACAGLADDHECVTFEEAVMRVRLGMSVLIREGSTERNLDTLIASIVSSSLNTEQFAFCTDDKHANDIMREGHINYMVRRAIELGIPPIKAIKMATLNTARHFRIDHEVGSLTPGRRADIVILEDLCSIQPYEVYVRGRLVAKEGRLTIPVSLVQYPEYLRRTVRLNPQFSSESLRVSASGTTQLVRVINVRPDQITNVGTVEKLSVVNGEVQNDVNRDILKLAVIERYGKSGGVGVGFVHGFGLKTGALGSSVAHDHHNIVVVGVNDADMALAARVIEQYQGALVAVSDGKVRGVLPLPVAGLMSDKPAREVIKSLEDLNRVAAQMGCMLPAPFMTLSFISLPTVPELGMTDQGLIDVKAHRIISVLVNR</sequence>
<accession>A0A917KIS5</accession>
<keyword evidence="10" id="KW-1185">Reference proteome</keyword>
<dbReference type="PANTHER" id="PTHR11113:SF2">
    <property type="entry name" value="ADENINE DEAMINASE"/>
    <property type="match status" value="1"/>
</dbReference>
<dbReference type="AlphaFoldDB" id="A0A917KIS5"/>
<dbReference type="InterPro" id="IPR011059">
    <property type="entry name" value="Metal-dep_hydrolase_composite"/>
</dbReference>
<evidence type="ECO:0000256" key="1">
    <source>
        <dbReference type="ARBA" id="ARBA00006773"/>
    </source>
</evidence>
<reference evidence="9" key="2">
    <citation type="submission" date="2020-09" db="EMBL/GenBank/DDBJ databases">
        <authorList>
            <person name="Sun Q."/>
            <person name="Ohkuma M."/>
        </authorList>
    </citation>
    <scope>NUCLEOTIDE SEQUENCE</scope>
    <source>
        <strain evidence="9">JCM 18487</strain>
    </source>
</reference>
<evidence type="ECO:0000313" key="9">
    <source>
        <dbReference type="EMBL" id="GGJ13301.1"/>
    </source>
</evidence>
<comment type="caution">
    <text evidence="9">The sequence shown here is derived from an EMBL/GenBank/DDBJ whole genome shotgun (WGS) entry which is preliminary data.</text>
</comment>
<evidence type="ECO:0000259" key="7">
    <source>
        <dbReference type="Pfam" id="PF01979"/>
    </source>
</evidence>
<dbReference type="Proteomes" id="UP000637695">
    <property type="component" value="Unassembled WGS sequence"/>
</dbReference>
<dbReference type="Gene3D" id="3.20.20.140">
    <property type="entry name" value="Metal-dependent hydrolases"/>
    <property type="match status" value="1"/>
</dbReference>
<dbReference type="RefSeq" id="WP_229776874.1">
    <property type="nucleotide sequence ID" value="NZ_BMOY01000052.1"/>
</dbReference>
<reference evidence="9" key="1">
    <citation type="journal article" date="2014" name="Int. J. Syst. Evol. Microbiol.">
        <title>Complete genome sequence of Corynebacterium casei LMG S-19264T (=DSM 44701T), isolated from a smear-ripened cheese.</title>
        <authorList>
            <consortium name="US DOE Joint Genome Institute (JGI-PGF)"/>
            <person name="Walter F."/>
            <person name="Albersmeier A."/>
            <person name="Kalinowski J."/>
            <person name="Ruckert C."/>
        </authorList>
    </citation>
    <scope>NUCLEOTIDE SEQUENCE</scope>
    <source>
        <strain evidence="9">JCM 18487</strain>
    </source>
</reference>
<evidence type="ECO:0000313" key="10">
    <source>
        <dbReference type="Proteomes" id="UP000637695"/>
    </source>
</evidence>
<evidence type="ECO:0000259" key="8">
    <source>
        <dbReference type="Pfam" id="PF13382"/>
    </source>
</evidence>
<dbReference type="EMBL" id="BMOY01000052">
    <property type="protein sequence ID" value="GGJ13301.1"/>
    <property type="molecule type" value="Genomic_DNA"/>
</dbReference>
<dbReference type="NCBIfam" id="TIGR01178">
    <property type="entry name" value="ade"/>
    <property type="match status" value="1"/>
</dbReference>